<name>A8F3Q9_PSELT</name>
<dbReference type="STRING" id="416591.Tlet_0223"/>
<protein>
    <recommendedName>
        <fullName evidence="1">Flagellar Assembly Protein A N-terminal region domain-containing protein</fullName>
    </recommendedName>
</protein>
<evidence type="ECO:0000313" key="3">
    <source>
        <dbReference type="Proteomes" id="UP000002016"/>
    </source>
</evidence>
<sequence>MDRKPQKRIVQIENVEELLSLLEKDYGQNWHEKVSFRISKADPANMEVIIEPVHESHRESILKELSNVVEIIEPALSDLSDLEEKYPDPHIQVEISEDKMIASIFIVPGLKRVLPTFDELKEALKKSGVIYGINEDALRKIIDESKVFAHIPVASGKKPIYGSDASIEFLFPESGMIFEKIGEKDSVDMAALYKIFTCHEGDVLAVKVPLRESYDGIAVTGEIIKVEKAKDLNLQNFVGENTKLSEDGTKIIATCDGQPYVQNSKVCVRNVLLIDKDLGYDTGNIDFNATVIIRGNAEGPFKIKADGDISIMGVLGEIQVTCGGSLKVQGGIFGRGKGIIKVSKDLTAKFINESQIFCEGNIFVEYYIMNSVIICRGDITVKGRGVIAGGAVKTSGNVEAAELGSESGVRTEIAAGIDYENEKEIAQLERNLLEAMRSIMLLSEIESSARAKTTETKEIPKKEELMKILQKTAEKKKRIELEVRKIHETLKILKHNLQVKYSDTSRIRVRKICYPNVRIAIAGRKKLISDKIGPCDFFLNKNTGEISFL</sequence>
<keyword evidence="3" id="KW-1185">Reference proteome</keyword>
<dbReference type="HOGENOM" id="CLU_026157_2_1_0"/>
<reference evidence="2 3" key="1">
    <citation type="submission" date="2007-08" db="EMBL/GenBank/DDBJ databases">
        <title>Complete sequence of Thermotoga lettingae TMO.</title>
        <authorList>
            <consortium name="US DOE Joint Genome Institute"/>
            <person name="Copeland A."/>
            <person name="Lucas S."/>
            <person name="Lapidus A."/>
            <person name="Barry K."/>
            <person name="Glavina del Rio T."/>
            <person name="Dalin E."/>
            <person name="Tice H."/>
            <person name="Pitluck S."/>
            <person name="Foster B."/>
            <person name="Bruce D."/>
            <person name="Schmutz J."/>
            <person name="Larimer F."/>
            <person name="Land M."/>
            <person name="Hauser L."/>
            <person name="Kyrpides N."/>
            <person name="Mikhailova N."/>
            <person name="Nelson K."/>
            <person name="Gogarten J.P."/>
            <person name="Noll K."/>
            <person name="Richardson P."/>
        </authorList>
    </citation>
    <scope>NUCLEOTIDE SEQUENCE [LARGE SCALE GENOMIC DNA]</scope>
    <source>
        <strain evidence="3">ATCC BAA-301 / DSM 14385 / NBRC 107922 / TMO</strain>
    </source>
</reference>
<reference evidence="2 3" key="2">
    <citation type="journal article" date="2009" name="Proc. Natl. Acad. Sci. U.S.A.">
        <title>On the chimeric nature, thermophilic origin, and phylogenetic placement of the Thermotogales.</title>
        <authorList>
            <person name="Zhaxybayeva O."/>
            <person name="Swithers K.S."/>
            <person name="Lapierre P."/>
            <person name="Fournier G.P."/>
            <person name="Bickhart D.M."/>
            <person name="DeBoy R.T."/>
            <person name="Nelson K.E."/>
            <person name="Nesbo C.L."/>
            <person name="Doolittle W.F."/>
            <person name="Gogarten J.P."/>
            <person name="Noll K.M."/>
        </authorList>
    </citation>
    <scope>NUCLEOTIDE SEQUENCE [LARGE SCALE GENOMIC DNA]</scope>
    <source>
        <strain evidence="3">ATCC BAA-301 / DSM 14385 / NBRC 107922 / TMO</strain>
    </source>
</reference>
<dbReference type="Proteomes" id="UP000002016">
    <property type="component" value="Chromosome"/>
</dbReference>
<dbReference type="KEGG" id="tle:Tlet_0223"/>
<dbReference type="eggNOG" id="COG1315">
    <property type="taxonomic scope" value="Bacteria"/>
</dbReference>
<evidence type="ECO:0000259" key="1">
    <source>
        <dbReference type="Pfam" id="PF20250"/>
    </source>
</evidence>
<dbReference type="Pfam" id="PF20250">
    <property type="entry name" value="FapA_N"/>
    <property type="match status" value="1"/>
</dbReference>
<dbReference type="AlphaFoldDB" id="A8F3Q9"/>
<dbReference type="InterPro" id="IPR046865">
    <property type="entry name" value="FapA_b_solenoid"/>
</dbReference>
<dbReference type="OrthoDB" id="40998at2"/>
<dbReference type="Pfam" id="PF03961">
    <property type="entry name" value="FapA"/>
    <property type="match status" value="1"/>
</dbReference>
<dbReference type="PANTHER" id="PTHR38032:SF1">
    <property type="entry name" value="RNA-BINDING PROTEIN KHPB N-TERMINAL DOMAIN-CONTAINING PROTEIN"/>
    <property type="match status" value="1"/>
</dbReference>
<dbReference type="EMBL" id="CP000812">
    <property type="protein sequence ID" value="ABV32793.1"/>
    <property type="molecule type" value="Genomic_DNA"/>
</dbReference>
<feature type="domain" description="Flagellar Assembly Protein A N-terminal region" evidence="1">
    <location>
        <begin position="91"/>
        <end position="263"/>
    </location>
</feature>
<accession>A8F3Q9</accession>
<dbReference type="PANTHER" id="PTHR38032">
    <property type="entry name" value="POLYMERASE-RELATED"/>
    <property type="match status" value="1"/>
</dbReference>
<proteinExistence type="predicted"/>
<organism evidence="2 3">
    <name type="scientific">Pseudothermotoga lettingae (strain ATCC BAA-301 / DSM 14385 / NBRC 107922 / TMO)</name>
    <name type="common">Thermotoga lettingae</name>
    <dbReference type="NCBI Taxonomy" id="416591"/>
    <lineage>
        <taxon>Bacteria</taxon>
        <taxon>Thermotogati</taxon>
        <taxon>Thermotogota</taxon>
        <taxon>Thermotogae</taxon>
        <taxon>Thermotogales</taxon>
        <taxon>Thermotogaceae</taxon>
        <taxon>Pseudothermotoga</taxon>
    </lineage>
</organism>
<evidence type="ECO:0000313" key="2">
    <source>
        <dbReference type="EMBL" id="ABV32793.1"/>
    </source>
</evidence>
<dbReference type="InterPro" id="IPR005646">
    <property type="entry name" value="FapA"/>
</dbReference>
<dbReference type="InterPro" id="IPR046866">
    <property type="entry name" value="FapA_N"/>
</dbReference>
<gene>
    <name evidence="2" type="ordered locus">Tlet_0223</name>
</gene>
<dbReference type="RefSeq" id="WP_012002274.1">
    <property type="nucleotide sequence ID" value="NC_009828.1"/>
</dbReference>